<dbReference type="RefSeq" id="XP_007403294.1">
    <property type="nucleotide sequence ID" value="XM_007403232.1"/>
</dbReference>
<gene>
    <name evidence="1" type="ORF">PHACADRAFT_214935</name>
</gene>
<keyword evidence="2" id="KW-1185">Reference proteome</keyword>
<sequence length="109" mass="12174">MSRLEYAIDEVIPDVSILNKSDYLNTGTFVKGIYTRYAIAVVFVALTLETTFAPSLDWRNASPLRDESQFLTTAHCQGLNMMGHTLPPCTVFCDAFRAARVFEDDHPGP</sequence>
<proteinExistence type="predicted"/>
<protein>
    <submittedName>
        <fullName evidence="1">Uncharacterized protein</fullName>
    </submittedName>
</protein>
<dbReference type="AlphaFoldDB" id="K5VNH4"/>
<accession>K5VNH4</accession>
<reference evidence="1 2" key="1">
    <citation type="journal article" date="2012" name="BMC Genomics">
        <title>Comparative genomics of the white-rot fungi, Phanerochaete carnosa and P. chrysosporium, to elucidate the genetic basis of the distinct wood types they colonize.</title>
        <authorList>
            <person name="Suzuki H."/>
            <person name="MacDonald J."/>
            <person name="Syed K."/>
            <person name="Salamov A."/>
            <person name="Hori C."/>
            <person name="Aerts A."/>
            <person name="Henrissat B."/>
            <person name="Wiebenga A."/>
            <person name="vanKuyk P.A."/>
            <person name="Barry K."/>
            <person name="Lindquist E."/>
            <person name="LaButti K."/>
            <person name="Lapidus A."/>
            <person name="Lucas S."/>
            <person name="Coutinho P."/>
            <person name="Gong Y."/>
            <person name="Samejima M."/>
            <person name="Mahadevan R."/>
            <person name="Abou-Zaid M."/>
            <person name="de Vries R.P."/>
            <person name="Igarashi K."/>
            <person name="Yadav J.S."/>
            <person name="Grigoriev I.V."/>
            <person name="Master E.R."/>
        </authorList>
    </citation>
    <scope>NUCLEOTIDE SEQUENCE [LARGE SCALE GENOMIC DNA]</scope>
    <source>
        <strain evidence="1 2">HHB-10118-sp</strain>
    </source>
</reference>
<evidence type="ECO:0000313" key="2">
    <source>
        <dbReference type="Proteomes" id="UP000008370"/>
    </source>
</evidence>
<dbReference type="HOGENOM" id="CLU_2184895_0_0_1"/>
<evidence type="ECO:0000313" key="1">
    <source>
        <dbReference type="EMBL" id="EKM48154.1"/>
    </source>
</evidence>
<dbReference type="Proteomes" id="UP000008370">
    <property type="component" value="Unassembled WGS sequence"/>
</dbReference>
<dbReference type="KEGG" id="pco:PHACADRAFT_214935"/>
<dbReference type="GeneID" id="18913627"/>
<dbReference type="InParanoid" id="K5VNH4"/>
<name>K5VNH4_PHACS</name>
<organism evidence="1 2">
    <name type="scientific">Phanerochaete carnosa (strain HHB-10118-sp)</name>
    <name type="common">White-rot fungus</name>
    <name type="synonym">Peniophora carnosa</name>
    <dbReference type="NCBI Taxonomy" id="650164"/>
    <lineage>
        <taxon>Eukaryota</taxon>
        <taxon>Fungi</taxon>
        <taxon>Dikarya</taxon>
        <taxon>Basidiomycota</taxon>
        <taxon>Agaricomycotina</taxon>
        <taxon>Agaricomycetes</taxon>
        <taxon>Polyporales</taxon>
        <taxon>Phanerochaetaceae</taxon>
        <taxon>Phanerochaete</taxon>
    </lineage>
</organism>
<dbReference type="EMBL" id="JH931367">
    <property type="protein sequence ID" value="EKM48154.1"/>
    <property type="molecule type" value="Genomic_DNA"/>
</dbReference>